<dbReference type="RefSeq" id="WP_186807798.1">
    <property type="nucleotide sequence ID" value="NZ_BJVC01000008.1"/>
</dbReference>
<feature type="transmembrane region" description="Helical" evidence="1">
    <location>
        <begin position="364"/>
        <end position="385"/>
    </location>
</feature>
<dbReference type="PANTHER" id="PTHR34219:SF9">
    <property type="entry name" value="IRON-REGULATED INNER MEMBRANE PROTEIN"/>
    <property type="match status" value="1"/>
</dbReference>
<feature type="transmembrane region" description="Helical" evidence="1">
    <location>
        <begin position="488"/>
        <end position="510"/>
    </location>
</feature>
<proteinExistence type="predicted"/>
<feature type="transmembrane region" description="Helical" evidence="1">
    <location>
        <begin position="465"/>
        <end position="482"/>
    </location>
</feature>
<dbReference type="PANTHER" id="PTHR34219">
    <property type="entry name" value="IRON-REGULATED INNER MEMBRANE PROTEIN-RELATED"/>
    <property type="match status" value="1"/>
</dbReference>
<feature type="transmembrane region" description="Helical" evidence="1">
    <location>
        <begin position="20"/>
        <end position="42"/>
    </location>
</feature>
<feature type="transmembrane region" description="Helical" evidence="1">
    <location>
        <begin position="197"/>
        <end position="221"/>
    </location>
</feature>
<evidence type="ECO:0000256" key="1">
    <source>
        <dbReference type="SAM" id="Phobius"/>
    </source>
</evidence>
<keyword evidence="3" id="KW-1185">Reference proteome</keyword>
<evidence type="ECO:0000313" key="3">
    <source>
        <dbReference type="Proteomes" id="UP000321405"/>
    </source>
</evidence>
<feature type="transmembrane region" description="Helical" evidence="1">
    <location>
        <begin position="406"/>
        <end position="426"/>
    </location>
</feature>
<sequence length="527" mass="56524">MKLPADLVALYREVHSWVGIVTGLFLFVAFYAGAITMFAPALDTWLTPKTVLPPPVSLAGTPALLEKVFAAYPESRKQYTIVLDPDADRPARVMWPLETGRHGHGQRPAMMMAALDERGTLVTATRMPSVTAQTIDIVHERMGVPLPETPALLFMGVVTLAYTVALVSGIVVFLPALARGVFAVRLVGSIRRKWLDLHNLLGFCSLPFHVVMALTSVIFAFHGTIAGVQMAGLSPAAHDGASMMARFMASIPRPSPPGPDAGMLPPARVLAVLAREAPDFEAVSLDYGPLFGPPTGAPPMLRVNGYDRRHIMRGPEGGMVTLDPYTGAVLWRDYMPGLQSGGFAVLTAFFALHFGSYGGAPIRWAYLVLGFAGAFLFYTGNRLWIVVRRRRERSAGSCVDTRGTRILSRLTTGCSAGCMSSIAVLLGQAMLMPGGLEASSSLVLYHLVFWAFMALAFVPHLAARAIFALSGGIHIVLAAIVISSHARWDLTACCLAVLSLCLGCLLCGFVPRAPGGRGRQGRETDIV</sequence>
<feature type="transmembrane region" description="Helical" evidence="1">
    <location>
        <begin position="341"/>
        <end position="358"/>
    </location>
</feature>
<dbReference type="Proteomes" id="UP000321405">
    <property type="component" value="Unassembled WGS sequence"/>
</dbReference>
<keyword evidence="1" id="KW-1133">Transmembrane helix</keyword>
<gene>
    <name evidence="2" type="ORF">SSA02_25330</name>
</gene>
<keyword evidence="1" id="KW-0812">Transmembrane</keyword>
<accession>A0A511BSV0</accession>
<evidence type="ECO:0000313" key="2">
    <source>
        <dbReference type="EMBL" id="GEL03370.1"/>
    </source>
</evidence>
<reference evidence="2 3" key="1">
    <citation type="submission" date="2019-07" db="EMBL/GenBank/DDBJ databases">
        <title>Whole genome shotgun sequence of Swaminathania salitolerans NBRC 104436.</title>
        <authorList>
            <person name="Hosoyama A."/>
            <person name="Uohara A."/>
            <person name="Ohji S."/>
            <person name="Ichikawa N."/>
        </authorList>
    </citation>
    <scope>NUCLEOTIDE SEQUENCE [LARGE SCALE GENOMIC DNA]</scope>
    <source>
        <strain evidence="2 3">NBRC 104436</strain>
    </source>
</reference>
<feature type="transmembrane region" description="Helical" evidence="1">
    <location>
        <begin position="438"/>
        <end position="458"/>
    </location>
</feature>
<keyword evidence="1" id="KW-0472">Membrane</keyword>
<dbReference type="AlphaFoldDB" id="A0A511BSV0"/>
<dbReference type="EMBL" id="BJVC01000008">
    <property type="protein sequence ID" value="GEL03370.1"/>
    <property type="molecule type" value="Genomic_DNA"/>
</dbReference>
<feature type="transmembrane region" description="Helical" evidence="1">
    <location>
        <begin position="151"/>
        <end position="177"/>
    </location>
</feature>
<dbReference type="InterPro" id="IPR005625">
    <property type="entry name" value="PepSY-ass_TM"/>
</dbReference>
<name>A0A511BSV0_9PROT</name>
<dbReference type="Pfam" id="PF03929">
    <property type="entry name" value="PepSY_TM"/>
    <property type="match status" value="1"/>
</dbReference>
<organism evidence="2 3">
    <name type="scientific">Swaminathania salitolerans</name>
    <dbReference type="NCBI Taxonomy" id="182838"/>
    <lineage>
        <taxon>Bacteria</taxon>
        <taxon>Pseudomonadati</taxon>
        <taxon>Pseudomonadota</taxon>
        <taxon>Alphaproteobacteria</taxon>
        <taxon>Acetobacterales</taxon>
        <taxon>Acetobacteraceae</taxon>
        <taxon>Swaminathania</taxon>
    </lineage>
</organism>
<comment type="caution">
    <text evidence="2">The sequence shown here is derived from an EMBL/GenBank/DDBJ whole genome shotgun (WGS) entry which is preliminary data.</text>
</comment>
<protein>
    <submittedName>
        <fullName evidence="2">Peptidase</fullName>
    </submittedName>
</protein>